<proteinExistence type="inferred from homology"/>
<dbReference type="PANTHER" id="PTHR38692">
    <property type="entry name" value="PROTEIN SMG"/>
    <property type="match status" value="1"/>
</dbReference>
<evidence type="ECO:0000256" key="1">
    <source>
        <dbReference type="HAMAP-Rule" id="MF_00598"/>
    </source>
</evidence>
<dbReference type="EMBL" id="AP022345">
    <property type="protein sequence ID" value="BBU68233.1"/>
    <property type="molecule type" value="Genomic_DNA"/>
</dbReference>
<dbReference type="PANTHER" id="PTHR38692:SF1">
    <property type="entry name" value="PROTEIN SMG"/>
    <property type="match status" value="1"/>
</dbReference>
<dbReference type="OrthoDB" id="5297467at2"/>
<protein>
    <recommendedName>
        <fullName evidence="1">Protein Smg homolog</fullName>
    </recommendedName>
</protein>
<name>A0A679HVM5_9RHOO</name>
<sequence length="152" mass="17263">MLDILVYLFEHFEELGAGDQQSNFEESPLSETLIEAGFEREEIDQAFGWLAGLSGERHRAICAPSADSVRIFTDREYDHLGHDCLNYLFALEKQNAVPAGLRELIIDRAMAMEDLTLDHFKIIVLMVLWSRNQAVDSLLVETLLDDMSGPYN</sequence>
<dbReference type="HAMAP" id="MF_00598">
    <property type="entry name" value="Smg"/>
    <property type="match status" value="1"/>
</dbReference>
<comment type="similarity">
    <text evidence="1">Belongs to the Smg family.</text>
</comment>
<dbReference type="AlphaFoldDB" id="A0A679HVM5"/>
<gene>
    <name evidence="1 2" type="primary">smg</name>
    <name evidence="2" type="ORF">ICHIAU1_05160</name>
</gene>
<reference evidence="3" key="1">
    <citation type="submission" date="2020-01" db="EMBL/GenBank/DDBJ databases">
        <title>Phosphoaccumulans saitamaens gen. nov., sp. nov., a polyphosphate accumulating bacterium isolated from surface river water.</title>
        <authorList>
            <person name="Watanabe K."/>
            <person name="Suda W."/>
        </authorList>
    </citation>
    <scope>NUCLEOTIDE SEQUENCE [LARGE SCALE GENOMIC DNA]</scope>
    <source>
        <strain evidence="3">ICHIAU1</strain>
    </source>
</reference>
<evidence type="ECO:0000313" key="3">
    <source>
        <dbReference type="Proteomes" id="UP000463961"/>
    </source>
</evidence>
<dbReference type="Pfam" id="PF04361">
    <property type="entry name" value="DUF494"/>
    <property type="match status" value="1"/>
</dbReference>
<dbReference type="Proteomes" id="UP000463961">
    <property type="component" value="Chromosome"/>
</dbReference>
<keyword evidence="3" id="KW-1185">Reference proteome</keyword>
<accession>A0A679HVM5</accession>
<dbReference type="RefSeq" id="WP_162048837.1">
    <property type="nucleotide sequence ID" value="NZ_AP019011.1"/>
</dbReference>
<dbReference type="InterPro" id="IPR007456">
    <property type="entry name" value="Smg"/>
</dbReference>
<organism evidence="2 3">
    <name type="scientific">Fluviibacter phosphoraccumulans</name>
    <dbReference type="NCBI Taxonomy" id="1751046"/>
    <lineage>
        <taxon>Bacteria</taxon>
        <taxon>Pseudomonadati</taxon>
        <taxon>Pseudomonadota</taxon>
        <taxon>Betaproteobacteria</taxon>
        <taxon>Rhodocyclales</taxon>
        <taxon>Fluviibacteraceae</taxon>
        <taxon>Fluviibacter</taxon>
    </lineage>
</organism>
<evidence type="ECO:0000313" key="2">
    <source>
        <dbReference type="EMBL" id="BBU68233.1"/>
    </source>
</evidence>